<organism evidence="13 14">
    <name type="scientific">Branchiostoma floridae</name>
    <name type="common">Florida lancelet</name>
    <name type="synonym">Amphioxus</name>
    <dbReference type="NCBI Taxonomy" id="7739"/>
    <lineage>
        <taxon>Eukaryota</taxon>
        <taxon>Metazoa</taxon>
        <taxon>Chordata</taxon>
        <taxon>Cephalochordata</taxon>
        <taxon>Leptocardii</taxon>
        <taxon>Amphioxiformes</taxon>
        <taxon>Branchiostomatidae</taxon>
        <taxon>Branchiostoma</taxon>
    </lineage>
</organism>
<dbReference type="PRINTS" id="PR00792">
    <property type="entry name" value="PEPSIN"/>
</dbReference>
<evidence type="ECO:0000256" key="1">
    <source>
        <dbReference type="ARBA" id="ARBA00007447"/>
    </source>
</evidence>
<evidence type="ECO:0000256" key="11">
    <source>
        <dbReference type="SAM" id="SignalP"/>
    </source>
</evidence>
<dbReference type="FunFam" id="2.40.70.10:FF:000044">
    <property type="entry name" value="Lysosomal aspartic protease"/>
    <property type="match status" value="1"/>
</dbReference>
<dbReference type="PANTHER" id="PTHR47966">
    <property type="entry name" value="BETA-SITE APP-CLEAVING ENZYME, ISOFORM A-RELATED"/>
    <property type="match status" value="1"/>
</dbReference>
<feature type="active site" evidence="8">
    <location>
        <position position="276"/>
    </location>
</feature>
<evidence type="ECO:0000256" key="2">
    <source>
        <dbReference type="ARBA" id="ARBA00022670"/>
    </source>
</evidence>
<evidence type="ECO:0000256" key="6">
    <source>
        <dbReference type="ARBA" id="ARBA00023157"/>
    </source>
</evidence>
<dbReference type="OrthoDB" id="771136at2759"/>
<feature type="domain" description="Peptidase A1" evidence="12">
    <location>
        <begin position="70"/>
        <end position="388"/>
    </location>
</feature>
<gene>
    <name evidence="14" type="primary">LOC118410421</name>
</gene>
<dbReference type="InterPro" id="IPR033121">
    <property type="entry name" value="PEPTIDASE_A1"/>
</dbReference>
<keyword evidence="7" id="KW-0325">Glycoprotein</keyword>
<evidence type="ECO:0000256" key="9">
    <source>
        <dbReference type="PIRSR" id="PIRSR601461-2"/>
    </source>
</evidence>
<dbReference type="GO" id="GO:0004190">
    <property type="term" value="F:aspartic-type endopeptidase activity"/>
    <property type="evidence" value="ECO:0000318"/>
    <property type="project" value="GO_Central"/>
</dbReference>
<dbReference type="InterPro" id="IPR021109">
    <property type="entry name" value="Peptidase_aspartic_dom_sf"/>
</dbReference>
<feature type="chain" id="PRO_5039910283" evidence="11">
    <location>
        <begin position="17"/>
        <end position="398"/>
    </location>
</feature>
<evidence type="ECO:0000256" key="7">
    <source>
        <dbReference type="ARBA" id="ARBA00023180"/>
    </source>
</evidence>
<dbReference type="PANTHER" id="PTHR47966:SF51">
    <property type="entry name" value="BETA-SITE APP-CLEAVING ENZYME, ISOFORM A-RELATED"/>
    <property type="match status" value="1"/>
</dbReference>
<dbReference type="KEGG" id="bfo:118410421"/>
<keyword evidence="3 11" id="KW-0732">Signal</keyword>
<feature type="signal peptide" evidence="11">
    <location>
        <begin position="1"/>
        <end position="16"/>
    </location>
</feature>
<dbReference type="GeneID" id="118410421"/>
<proteinExistence type="inferred from homology"/>
<dbReference type="OMA" id="GEYMILC"/>
<dbReference type="FunFam" id="2.40.70.10:FF:000009">
    <property type="entry name" value="Aspartic proteinase A1"/>
    <property type="match status" value="1"/>
</dbReference>
<dbReference type="Proteomes" id="UP000001554">
    <property type="component" value="Chromosome 2"/>
</dbReference>
<keyword evidence="13" id="KW-1185">Reference proteome</keyword>
<evidence type="ECO:0000256" key="5">
    <source>
        <dbReference type="ARBA" id="ARBA00022801"/>
    </source>
</evidence>
<comment type="similarity">
    <text evidence="1 10">Belongs to the peptidase A1 family.</text>
</comment>
<evidence type="ECO:0000256" key="8">
    <source>
        <dbReference type="PIRSR" id="PIRSR601461-1"/>
    </source>
</evidence>
<evidence type="ECO:0000256" key="4">
    <source>
        <dbReference type="ARBA" id="ARBA00022750"/>
    </source>
</evidence>
<feature type="disulfide bond" evidence="9">
    <location>
        <begin position="101"/>
        <end position="108"/>
    </location>
</feature>
<keyword evidence="5 10" id="KW-0378">Hydrolase</keyword>
<dbReference type="RefSeq" id="XP_035668029.1">
    <property type="nucleotide sequence ID" value="XM_035812136.1"/>
</dbReference>
<dbReference type="Pfam" id="PF00026">
    <property type="entry name" value="Asp"/>
    <property type="match status" value="1"/>
</dbReference>
<keyword evidence="2 10" id="KW-0645">Protease</keyword>
<evidence type="ECO:0000256" key="10">
    <source>
        <dbReference type="RuleBase" id="RU000454"/>
    </source>
</evidence>
<evidence type="ECO:0000313" key="13">
    <source>
        <dbReference type="Proteomes" id="UP000001554"/>
    </source>
</evidence>
<keyword evidence="6 9" id="KW-1015">Disulfide bond</keyword>
<dbReference type="InterPro" id="IPR001461">
    <property type="entry name" value="Aspartic_peptidase_A1"/>
</dbReference>
<dbReference type="GO" id="GO:0006508">
    <property type="term" value="P:proteolysis"/>
    <property type="evidence" value="ECO:0000318"/>
    <property type="project" value="GO_Central"/>
</dbReference>
<dbReference type="PROSITE" id="PS00141">
    <property type="entry name" value="ASP_PROTEASE"/>
    <property type="match status" value="2"/>
</dbReference>
<sequence>MKVLYVLLAIVAIASALHRIPLTKMKTLRRQLADVGIIYDQIMGHKGYNGTYDNIQDAPEPLHNYLDAQYYGTIAIGTPPQSFQVVFDTGSSNLWVPSSHCPLTDIACLLHNKYHADMSSTYVKNGTTFDIRYGSGSCSGILSKDTVTIGGLKIETQTFGEATNVPGVAFIAAKFDGILGMGYFEIAVDGVVPPFYNMVNQELVDKPVFSFYLSRDPLGTTGGELLLGGTDPKYYSGDFTFVNVTEPGYWQFKMDGIMINGQASAYCKGGCNAIADTGTSLIAGPTSEIQALNKLIGATPIVGGEYTVDCNKIPSLPTISFVLGGKSFGLKGEDYVLKVSTMGQTECISGFLGIDVPPPRGPLWILGDVFIGPYYTQFDLGNNRVGFARAAYNNATRV</sequence>
<accession>A0A9J7MI02</accession>
<evidence type="ECO:0000259" key="12">
    <source>
        <dbReference type="PROSITE" id="PS51767"/>
    </source>
</evidence>
<dbReference type="SUPFAM" id="SSF50630">
    <property type="entry name" value="Acid proteases"/>
    <property type="match status" value="1"/>
</dbReference>
<protein>
    <submittedName>
        <fullName evidence="14">Lysosomal aspartic protease-like</fullName>
    </submittedName>
</protein>
<evidence type="ECO:0000256" key="3">
    <source>
        <dbReference type="ARBA" id="ARBA00022729"/>
    </source>
</evidence>
<reference evidence="14" key="2">
    <citation type="submission" date="2025-08" db="UniProtKB">
        <authorList>
            <consortium name="RefSeq"/>
        </authorList>
    </citation>
    <scope>IDENTIFICATION</scope>
    <source>
        <strain evidence="14">S238N-H82</strain>
        <tissue evidence="14">Testes</tissue>
    </source>
</reference>
<keyword evidence="4 10" id="KW-0064">Aspartyl protease</keyword>
<dbReference type="PROSITE" id="PS51767">
    <property type="entry name" value="PEPTIDASE_A1"/>
    <property type="match status" value="1"/>
</dbReference>
<feature type="active site" evidence="8">
    <location>
        <position position="88"/>
    </location>
</feature>
<reference evidence="13" key="1">
    <citation type="journal article" date="2020" name="Nat. Ecol. Evol.">
        <title>Deeply conserved synteny resolves early events in vertebrate evolution.</title>
        <authorList>
            <person name="Simakov O."/>
            <person name="Marletaz F."/>
            <person name="Yue J.X."/>
            <person name="O'Connell B."/>
            <person name="Jenkins J."/>
            <person name="Brandt A."/>
            <person name="Calef R."/>
            <person name="Tung C.H."/>
            <person name="Huang T.K."/>
            <person name="Schmutz J."/>
            <person name="Satoh N."/>
            <person name="Yu J.K."/>
            <person name="Putnam N.H."/>
            <person name="Green R.E."/>
            <person name="Rokhsar D.S."/>
        </authorList>
    </citation>
    <scope>NUCLEOTIDE SEQUENCE [LARGE SCALE GENOMIC DNA]</scope>
    <source>
        <strain evidence="13">S238N-H82</strain>
    </source>
</reference>
<dbReference type="AlphaFoldDB" id="A0A9J7MI02"/>
<feature type="disulfide bond" evidence="9">
    <location>
        <begin position="310"/>
        <end position="347"/>
    </location>
</feature>
<dbReference type="Gene3D" id="2.40.70.10">
    <property type="entry name" value="Acid Proteases"/>
    <property type="match status" value="2"/>
</dbReference>
<dbReference type="InterPro" id="IPR001969">
    <property type="entry name" value="Aspartic_peptidase_AS"/>
</dbReference>
<name>A0A9J7MI02_BRAFL</name>
<evidence type="ECO:0000313" key="14">
    <source>
        <dbReference type="RefSeq" id="XP_035668029.1"/>
    </source>
</evidence>